<comment type="subcellular location">
    <subcellularLocation>
        <location evidence="1">Mitochondrion</location>
    </subcellularLocation>
</comment>
<dbReference type="CDD" id="cd08290">
    <property type="entry name" value="ETR"/>
    <property type="match status" value="1"/>
</dbReference>
<dbReference type="GO" id="GO:0005739">
    <property type="term" value="C:mitochondrion"/>
    <property type="evidence" value="ECO:0007669"/>
    <property type="project" value="UniProtKB-SubCell"/>
</dbReference>
<dbReference type="PANTHER" id="PTHR43981:SF2">
    <property type="entry name" value="ENOYL-[ACYL-CARRIER-PROTEIN] REDUCTASE, MITOCHONDRIAL"/>
    <property type="match status" value="1"/>
</dbReference>
<dbReference type="FunFam" id="3.40.50.720:FF:000112">
    <property type="entry name" value="Enoyl-[acyl-carrier-protein] reductase 1, mitochondrial"/>
    <property type="match status" value="1"/>
</dbReference>
<dbReference type="Gene3D" id="3.90.180.10">
    <property type="entry name" value="Medium-chain alcohol dehydrogenases, catalytic domain"/>
    <property type="match status" value="1"/>
</dbReference>
<dbReference type="OrthoDB" id="7482721at2759"/>
<name>A0A9P6DWP9_9AGAM</name>
<dbReference type="GO" id="GO:0141148">
    <property type="term" value="F:enoyl-[acyl-carrier-protein] reductase (NADPH) activity"/>
    <property type="evidence" value="ECO:0007669"/>
    <property type="project" value="UniProtKB-EC"/>
</dbReference>
<gene>
    <name evidence="14" type="ORF">BS47DRAFT_1315091</name>
</gene>
<dbReference type="Proteomes" id="UP000886523">
    <property type="component" value="Unassembled WGS sequence"/>
</dbReference>
<dbReference type="EMBL" id="MU128937">
    <property type="protein sequence ID" value="KAF9516652.1"/>
    <property type="molecule type" value="Genomic_DNA"/>
</dbReference>
<accession>A0A9P6DWP9</accession>
<dbReference type="Pfam" id="PF08240">
    <property type="entry name" value="ADH_N"/>
    <property type="match status" value="1"/>
</dbReference>
<comment type="similarity">
    <text evidence="2">Belongs to the zinc-containing alcohol dehydrogenase family. Quinone oxidoreductase subfamily.</text>
</comment>
<dbReference type="SUPFAM" id="SSF50129">
    <property type="entry name" value="GroES-like"/>
    <property type="match status" value="1"/>
</dbReference>
<dbReference type="InterPro" id="IPR011032">
    <property type="entry name" value="GroES-like_sf"/>
</dbReference>
<evidence type="ECO:0000256" key="8">
    <source>
        <dbReference type="ARBA" id="ARBA00023098"/>
    </source>
</evidence>
<keyword evidence="5" id="KW-0521">NADP</keyword>
<evidence type="ECO:0000256" key="2">
    <source>
        <dbReference type="ARBA" id="ARBA00010371"/>
    </source>
</evidence>
<evidence type="ECO:0000256" key="11">
    <source>
        <dbReference type="ARBA" id="ARBA00038963"/>
    </source>
</evidence>
<organism evidence="14 15">
    <name type="scientific">Hydnum rufescens UP504</name>
    <dbReference type="NCBI Taxonomy" id="1448309"/>
    <lineage>
        <taxon>Eukaryota</taxon>
        <taxon>Fungi</taxon>
        <taxon>Dikarya</taxon>
        <taxon>Basidiomycota</taxon>
        <taxon>Agaricomycotina</taxon>
        <taxon>Agaricomycetes</taxon>
        <taxon>Cantharellales</taxon>
        <taxon>Hydnaceae</taxon>
        <taxon>Hydnum</taxon>
    </lineage>
</organism>
<evidence type="ECO:0000256" key="12">
    <source>
        <dbReference type="ARBA" id="ARBA00048843"/>
    </source>
</evidence>
<proteinExistence type="inferred from homology"/>
<dbReference type="InterPro" id="IPR036291">
    <property type="entry name" value="NAD(P)-bd_dom_sf"/>
</dbReference>
<keyword evidence="3" id="KW-0444">Lipid biosynthesis</keyword>
<evidence type="ECO:0000256" key="4">
    <source>
        <dbReference type="ARBA" id="ARBA00022832"/>
    </source>
</evidence>
<dbReference type="PANTHER" id="PTHR43981">
    <property type="entry name" value="ENOYL-[ACYL-CARRIER-PROTEIN] REDUCTASE, MITOCHONDRIAL"/>
    <property type="match status" value="1"/>
</dbReference>
<dbReference type="Gene3D" id="3.40.50.720">
    <property type="entry name" value="NAD(P)-binding Rossmann-like Domain"/>
    <property type="match status" value="1"/>
</dbReference>
<dbReference type="InterPro" id="IPR020843">
    <property type="entry name" value="ER"/>
</dbReference>
<evidence type="ECO:0000313" key="14">
    <source>
        <dbReference type="EMBL" id="KAF9516652.1"/>
    </source>
</evidence>
<keyword evidence="15" id="KW-1185">Reference proteome</keyword>
<dbReference type="InterPro" id="IPR013154">
    <property type="entry name" value="ADH-like_N"/>
</dbReference>
<evidence type="ECO:0000256" key="5">
    <source>
        <dbReference type="ARBA" id="ARBA00022857"/>
    </source>
</evidence>
<evidence type="ECO:0000313" key="15">
    <source>
        <dbReference type="Proteomes" id="UP000886523"/>
    </source>
</evidence>
<comment type="caution">
    <text evidence="14">The sequence shown here is derived from an EMBL/GenBank/DDBJ whole genome shotgun (WGS) entry which is preliminary data.</text>
</comment>
<keyword evidence="4" id="KW-0276">Fatty acid metabolism</keyword>
<reference evidence="14" key="1">
    <citation type="journal article" date="2020" name="Nat. Commun.">
        <title>Large-scale genome sequencing of mycorrhizal fungi provides insights into the early evolution of symbiotic traits.</title>
        <authorList>
            <person name="Miyauchi S."/>
            <person name="Kiss E."/>
            <person name="Kuo A."/>
            <person name="Drula E."/>
            <person name="Kohler A."/>
            <person name="Sanchez-Garcia M."/>
            <person name="Morin E."/>
            <person name="Andreopoulos B."/>
            <person name="Barry K.W."/>
            <person name="Bonito G."/>
            <person name="Buee M."/>
            <person name="Carver A."/>
            <person name="Chen C."/>
            <person name="Cichocki N."/>
            <person name="Clum A."/>
            <person name="Culley D."/>
            <person name="Crous P.W."/>
            <person name="Fauchery L."/>
            <person name="Girlanda M."/>
            <person name="Hayes R.D."/>
            <person name="Keri Z."/>
            <person name="LaButti K."/>
            <person name="Lipzen A."/>
            <person name="Lombard V."/>
            <person name="Magnuson J."/>
            <person name="Maillard F."/>
            <person name="Murat C."/>
            <person name="Nolan M."/>
            <person name="Ohm R.A."/>
            <person name="Pangilinan J."/>
            <person name="Pereira M.F."/>
            <person name="Perotto S."/>
            <person name="Peter M."/>
            <person name="Pfister S."/>
            <person name="Riley R."/>
            <person name="Sitrit Y."/>
            <person name="Stielow J.B."/>
            <person name="Szollosi G."/>
            <person name="Zifcakova L."/>
            <person name="Stursova M."/>
            <person name="Spatafora J.W."/>
            <person name="Tedersoo L."/>
            <person name="Vaario L.M."/>
            <person name="Yamada A."/>
            <person name="Yan M."/>
            <person name="Wang P."/>
            <person name="Xu J."/>
            <person name="Bruns T."/>
            <person name="Baldrian P."/>
            <person name="Vilgalys R."/>
            <person name="Dunand C."/>
            <person name="Henrissat B."/>
            <person name="Grigoriev I.V."/>
            <person name="Hibbett D."/>
            <person name="Nagy L.G."/>
            <person name="Martin F.M."/>
        </authorList>
    </citation>
    <scope>NUCLEOTIDE SEQUENCE</scope>
    <source>
        <strain evidence="14">UP504</strain>
    </source>
</reference>
<feature type="domain" description="Enoyl reductase (ER)" evidence="13">
    <location>
        <begin position="56"/>
        <end position="395"/>
    </location>
</feature>
<dbReference type="SMART" id="SM00829">
    <property type="entry name" value="PKS_ER"/>
    <property type="match status" value="1"/>
</dbReference>
<comment type="catalytic activity">
    <reaction evidence="12">
        <text>a 2,3-saturated acyl-[ACP] + NADP(+) = a (2E)-enoyl-[ACP] + NADPH + H(+)</text>
        <dbReference type="Rhea" id="RHEA:22564"/>
        <dbReference type="Rhea" id="RHEA-COMP:9925"/>
        <dbReference type="Rhea" id="RHEA-COMP:9926"/>
        <dbReference type="ChEBI" id="CHEBI:15378"/>
        <dbReference type="ChEBI" id="CHEBI:57783"/>
        <dbReference type="ChEBI" id="CHEBI:58349"/>
        <dbReference type="ChEBI" id="CHEBI:78784"/>
        <dbReference type="ChEBI" id="CHEBI:78785"/>
        <dbReference type="EC" id="1.3.1.104"/>
    </reaction>
</comment>
<evidence type="ECO:0000256" key="7">
    <source>
        <dbReference type="ARBA" id="ARBA00023002"/>
    </source>
</evidence>
<protein>
    <recommendedName>
        <fullName evidence="11">enoyl-[acyl-carrier-protein] reductase</fullName>
        <ecNumber evidence="11">1.3.1.104</ecNumber>
    </recommendedName>
</protein>
<sequence length="401" mass="43613">MSYLHRALLNTLGFRSMNVHGVRRRSQRALSFTDTSSRSRPYSSGPLRAIIFEQSGDPLKVLSARSFEPLPSPGQGEAQLRMRLAPINPSDINVIQGVYPAKPRARTDMGTPNPVFIPGNEGLGEVVKLGAGVVDLKVGDRVVMGASQTGTWSNYMNIKADSLIPIGDKISDVQGATLSINPPTALLMLRHFVTLSPGEYVIQNGANSAVGQAVIQIAPKLGLKTINLVRERPDIDQLKSYLVALGAHHVLTYDELGDRSIRETINHWTGGKPIRLGLNCVSGKDTTVMARLLGNDAHLVSYGAMSKAPLSLPTSLFIFRNLTGHGFLLSKWFDQHSGHDRRSLVMELISMMEQGALKEPANEIVLLDGSDEIIQRQVHQALTNIEAGGYGKKVLLKFAGE</sequence>
<keyword evidence="7" id="KW-0560">Oxidoreductase</keyword>
<dbReference type="EC" id="1.3.1.104" evidence="11"/>
<dbReference type="GO" id="GO:0006633">
    <property type="term" value="P:fatty acid biosynthetic process"/>
    <property type="evidence" value="ECO:0007669"/>
    <property type="project" value="UniProtKB-KW"/>
</dbReference>
<dbReference type="AlphaFoldDB" id="A0A9P6DWP9"/>
<dbReference type="Pfam" id="PF00107">
    <property type="entry name" value="ADH_zinc_N"/>
    <property type="match status" value="1"/>
</dbReference>
<keyword evidence="6" id="KW-0809">Transit peptide</keyword>
<evidence type="ECO:0000256" key="6">
    <source>
        <dbReference type="ARBA" id="ARBA00022946"/>
    </source>
</evidence>
<evidence type="ECO:0000259" key="13">
    <source>
        <dbReference type="SMART" id="SM00829"/>
    </source>
</evidence>
<keyword evidence="10" id="KW-0275">Fatty acid biosynthesis</keyword>
<evidence type="ECO:0000256" key="1">
    <source>
        <dbReference type="ARBA" id="ARBA00004173"/>
    </source>
</evidence>
<keyword evidence="9" id="KW-0496">Mitochondrion</keyword>
<evidence type="ECO:0000256" key="3">
    <source>
        <dbReference type="ARBA" id="ARBA00022516"/>
    </source>
</evidence>
<dbReference type="InterPro" id="IPR051034">
    <property type="entry name" value="Mito_Enoyl-ACP_Reductase"/>
</dbReference>
<dbReference type="SUPFAM" id="SSF51735">
    <property type="entry name" value="NAD(P)-binding Rossmann-fold domains"/>
    <property type="match status" value="1"/>
</dbReference>
<evidence type="ECO:0000256" key="10">
    <source>
        <dbReference type="ARBA" id="ARBA00023160"/>
    </source>
</evidence>
<evidence type="ECO:0000256" key="9">
    <source>
        <dbReference type="ARBA" id="ARBA00023128"/>
    </source>
</evidence>
<dbReference type="InterPro" id="IPR013149">
    <property type="entry name" value="ADH-like_C"/>
</dbReference>
<keyword evidence="8" id="KW-0443">Lipid metabolism</keyword>